<dbReference type="InterPro" id="IPR000515">
    <property type="entry name" value="MetI-like"/>
</dbReference>
<evidence type="ECO:0000256" key="5">
    <source>
        <dbReference type="ARBA" id="ARBA00022989"/>
    </source>
</evidence>
<dbReference type="SUPFAM" id="SSF161098">
    <property type="entry name" value="MetI-like"/>
    <property type="match status" value="1"/>
</dbReference>
<dbReference type="GO" id="GO:0005886">
    <property type="term" value="C:plasma membrane"/>
    <property type="evidence" value="ECO:0007669"/>
    <property type="project" value="UniProtKB-SubCell"/>
</dbReference>
<dbReference type="PANTHER" id="PTHR30151">
    <property type="entry name" value="ALKANE SULFONATE ABC TRANSPORTER-RELATED, MEMBRANE SUBUNIT"/>
    <property type="match status" value="1"/>
</dbReference>
<dbReference type="InterPro" id="IPR035906">
    <property type="entry name" value="MetI-like_sf"/>
</dbReference>
<keyword evidence="5 7" id="KW-1133">Transmembrane helix</keyword>
<keyword evidence="3" id="KW-1003">Cell membrane</keyword>
<dbReference type="GO" id="GO:0010438">
    <property type="term" value="P:cellular response to sulfur starvation"/>
    <property type="evidence" value="ECO:0007669"/>
    <property type="project" value="TreeGrafter"/>
</dbReference>
<comment type="subcellular location">
    <subcellularLocation>
        <location evidence="1">Cell membrane</location>
        <topology evidence="1">Multi-pass membrane protein</topology>
    </subcellularLocation>
</comment>
<proteinExistence type="predicted"/>
<sequence length="102" mass="11073">MKSLSVSNLETVYELPKGGSVHALSEVFIGARVALGVSWGTLVAAELVGVEKGLGTTIYIASRFFRMDIVFVNIVIIGAIGVSMEMIMRFLEARLIPWRGKS</sequence>
<evidence type="ECO:0000256" key="7">
    <source>
        <dbReference type="SAM" id="Phobius"/>
    </source>
</evidence>
<name>A0A075HFY3_9ARCH</name>
<evidence type="ECO:0000313" key="9">
    <source>
        <dbReference type="EMBL" id="AIF15396.1"/>
    </source>
</evidence>
<evidence type="ECO:0000259" key="8">
    <source>
        <dbReference type="Pfam" id="PF00528"/>
    </source>
</evidence>
<evidence type="ECO:0000256" key="6">
    <source>
        <dbReference type="ARBA" id="ARBA00023136"/>
    </source>
</evidence>
<accession>A0A075HFY3</accession>
<evidence type="ECO:0000256" key="2">
    <source>
        <dbReference type="ARBA" id="ARBA00022448"/>
    </source>
</evidence>
<protein>
    <submittedName>
        <fullName evidence="9">Taurine ABC transporter, permease protein (TauC)</fullName>
    </submittedName>
</protein>
<keyword evidence="2" id="KW-0813">Transport</keyword>
<reference evidence="9" key="1">
    <citation type="journal article" date="2014" name="Genome Biol. Evol.">
        <title>Pangenome evidence for extensive interdomain horizontal transfer affecting lineage core and shell genes in uncultured planktonic thaumarchaeota and euryarchaeota.</title>
        <authorList>
            <person name="Deschamps P."/>
            <person name="Zivanovic Y."/>
            <person name="Moreira D."/>
            <person name="Rodriguez-Valera F."/>
            <person name="Lopez-Garcia P."/>
        </authorList>
    </citation>
    <scope>NUCLEOTIDE SEQUENCE</scope>
</reference>
<dbReference type="EMBL" id="KF901027">
    <property type="protein sequence ID" value="AIF15396.1"/>
    <property type="molecule type" value="Genomic_DNA"/>
</dbReference>
<feature type="domain" description="ABC transmembrane type-1" evidence="8">
    <location>
        <begin position="23"/>
        <end position="95"/>
    </location>
</feature>
<keyword evidence="4 7" id="KW-0812">Transmembrane</keyword>
<evidence type="ECO:0000256" key="3">
    <source>
        <dbReference type="ARBA" id="ARBA00022475"/>
    </source>
</evidence>
<dbReference type="AlphaFoldDB" id="A0A075HFY3"/>
<evidence type="ECO:0000256" key="4">
    <source>
        <dbReference type="ARBA" id="ARBA00022692"/>
    </source>
</evidence>
<dbReference type="PANTHER" id="PTHR30151:SF25">
    <property type="entry name" value="TAURINE TRANSPORT SYSTEM PERMEASE PROTEIN TAUC"/>
    <property type="match status" value="1"/>
</dbReference>
<organism evidence="9">
    <name type="scientific">uncultured marine thaumarchaeote KM3_70_D04</name>
    <dbReference type="NCBI Taxonomy" id="1456250"/>
    <lineage>
        <taxon>Archaea</taxon>
        <taxon>Nitrososphaerota</taxon>
        <taxon>environmental samples</taxon>
    </lineage>
</organism>
<feature type="transmembrane region" description="Helical" evidence="7">
    <location>
        <begin position="69"/>
        <end position="91"/>
    </location>
</feature>
<gene>
    <name evidence="9" type="primary">tauC</name>
</gene>
<evidence type="ECO:0000256" key="1">
    <source>
        <dbReference type="ARBA" id="ARBA00004651"/>
    </source>
</evidence>
<dbReference type="Pfam" id="PF00528">
    <property type="entry name" value="BPD_transp_1"/>
    <property type="match status" value="1"/>
</dbReference>
<dbReference type="GO" id="GO:0055085">
    <property type="term" value="P:transmembrane transport"/>
    <property type="evidence" value="ECO:0007669"/>
    <property type="project" value="InterPro"/>
</dbReference>
<keyword evidence="6 7" id="KW-0472">Membrane</keyword>